<accession>L1JRK8</accession>
<dbReference type="EnsemblProtists" id="EKX51201">
    <property type="protein sequence ID" value="EKX51201"/>
    <property type="gene ID" value="GUITHDRAFT_134705"/>
</dbReference>
<reference evidence="4" key="2">
    <citation type="submission" date="2012-11" db="EMBL/GenBank/DDBJ databases">
        <authorList>
            <person name="Kuo A."/>
            <person name="Curtis B.A."/>
            <person name="Tanifuji G."/>
            <person name="Burki F."/>
            <person name="Gruber A."/>
            <person name="Irimia M."/>
            <person name="Maruyama S."/>
            <person name="Arias M.C."/>
            <person name="Ball S.G."/>
            <person name="Gile G.H."/>
            <person name="Hirakawa Y."/>
            <person name="Hopkins J.F."/>
            <person name="Rensing S.A."/>
            <person name="Schmutz J."/>
            <person name="Symeonidi A."/>
            <person name="Elias M."/>
            <person name="Eveleigh R.J."/>
            <person name="Herman E.K."/>
            <person name="Klute M.J."/>
            <person name="Nakayama T."/>
            <person name="Obornik M."/>
            <person name="Reyes-Prieto A."/>
            <person name="Armbrust E.V."/>
            <person name="Aves S.J."/>
            <person name="Beiko R.G."/>
            <person name="Coutinho P."/>
            <person name="Dacks J.B."/>
            <person name="Durnford D.G."/>
            <person name="Fast N.M."/>
            <person name="Green B.R."/>
            <person name="Grisdale C."/>
            <person name="Hempe F."/>
            <person name="Henrissat B."/>
            <person name="Hoppner M.P."/>
            <person name="Ishida K.-I."/>
            <person name="Kim E."/>
            <person name="Koreny L."/>
            <person name="Kroth P.G."/>
            <person name="Liu Y."/>
            <person name="Malik S.-B."/>
            <person name="Maier U.G."/>
            <person name="McRose D."/>
            <person name="Mock T."/>
            <person name="Neilson J.A."/>
            <person name="Onodera N.T."/>
            <person name="Poole A.M."/>
            <person name="Pritham E.J."/>
            <person name="Richards T.A."/>
            <person name="Rocap G."/>
            <person name="Roy S.W."/>
            <person name="Sarai C."/>
            <person name="Schaack S."/>
            <person name="Shirato S."/>
            <person name="Slamovits C.H."/>
            <person name="Spencer D.F."/>
            <person name="Suzuki S."/>
            <person name="Worden A.Z."/>
            <person name="Zauner S."/>
            <person name="Barry K."/>
            <person name="Bell C."/>
            <person name="Bharti A.K."/>
            <person name="Crow J.A."/>
            <person name="Grimwood J."/>
            <person name="Kramer R."/>
            <person name="Lindquist E."/>
            <person name="Lucas S."/>
            <person name="Salamov A."/>
            <person name="McFadden G.I."/>
            <person name="Lane C.E."/>
            <person name="Keeling P.J."/>
            <person name="Gray M.W."/>
            <person name="Grigoriev I.V."/>
            <person name="Archibald J.M."/>
        </authorList>
    </citation>
    <scope>NUCLEOTIDE SEQUENCE</scope>
    <source>
        <strain evidence="4">CCMP2712</strain>
    </source>
</reference>
<evidence type="ECO:0000256" key="1">
    <source>
        <dbReference type="SAM" id="MobiDB-lite"/>
    </source>
</evidence>
<name>L1JRK8_GUITC</name>
<dbReference type="Proteomes" id="UP000011087">
    <property type="component" value="Unassembled WGS sequence"/>
</dbReference>
<evidence type="ECO:0000313" key="2">
    <source>
        <dbReference type="EMBL" id="EKX51201.1"/>
    </source>
</evidence>
<feature type="region of interest" description="Disordered" evidence="1">
    <location>
        <begin position="293"/>
        <end position="354"/>
    </location>
</feature>
<dbReference type="EMBL" id="JH992976">
    <property type="protein sequence ID" value="EKX51201.1"/>
    <property type="molecule type" value="Genomic_DNA"/>
</dbReference>
<gene>
    <name evidence="2" type="ORF">GUITHDRAFT_134705</name>
</gene>
<proteinExistence type="predicted"/>
<reference evidence="2 4" key="1">
    <citation type="journal article" date="2012" name="Nature">
        <title>Algal genomes reveal evolutionary mosaicism and the fate of nucleomorphs.</title>
        <authorList>
            <consortium name="DOE Joint Genome Institute"/>
            <person name="Curtis B.A."/>
            <person name="Tanifuji G."/>
            <person name="Burki F."/>
            <person name="Gruber A."/>
            <person name="Irimia M."/>
            <person name="Maruyama S."/>
            <person name="Arias M.C."/>
            <person name="Ball S.G."/>
            <person name="Gile G.H."/>
            <person name="Hirakawa Y."/>
            <person name="Hopkins J.F."/>
            <person name="Kuo A."/>
            <person name="Rensing S.A."/>
            <person name="Schmutz J."/>
            <person name="Symeonidi A."/>
            <person name="Elias M."/>
            <person name="Eveleigh R.J."/>
            <person name="Herman E.K."/>
            <person name="Klute M.J."/>
            <person name="Nakayama T."/>
            <person name="Obornik M."/>
            <person name="Reyes-Prieto A."/>
            <person name="Armbrust E.V."/>
            <person name="Aves S.J."/>
            <person name="Beiko R.G."/>
            <person name="Coutinho P."/>
            <person name="Dacks J.B."/>
            <person name="Durnford D.G."/>
            <person name="Fast N.M."/>
            <person name="Green B.R."/>
            <person name="Grisdale C.J."/>
            <person name="Hempel F."/>
            <person name="Henrissat B."/>
            <person name="Hoppner M.P."/>
            <person name="Ishida K."/>
            <person name="Kim E."/>
            <person name="Koreny L."/>
            <person name="Kroth P.G."/>
            <person name="Liu Y."/>
            <person name="Malik S.B."/>
            <person name="Maier U.G."/>
            <person name="McRose D."/>
            <person name="Mock T."/>
            <person name="Neilson J.A."/>
            <person name="Onodera N.T."/>
            <person name="Poole A.M."/>
            <person name="Pritham E.J."/>
            <person name="Richards T.A."/>
            <person name="Rocap G."/>
            <person name="Roy S.W."/>
            <person name="Sarai C."/>
            <person name="Schaack S."/>
            <person name="Shirato S."/>
            <person name="Slamovits C.H."/>
            <person name="Spencer D.F."/>
            <person name="Suzuki S."/>
            <person name="Worden A.Z."/>
            <person name="Zauner S."/>
            <person name="Barry K."/>
            <person name="Bell C."/>
            <person name="Bharti A.K."/>
            <person name="Crow J.A."/>
            <person name="Grimwood J."/>
            <person name="Kramer R."/>
            <person name="Lindquist E."/>
            <person name="Lucas S."/>
            <person name="Salamov A."/>
            <person name="McFadden G.I."/>
            <person name="Lane C.E."/>
            <person name="Keeling P.J."/>
            <person name="Gray M.W."/>
            <person name="Grigoriev I.V."/>
            <person name="Archibald J.M."/>
        </authorList>
    </citation>
    <scope>NUCLEOTIDE SEQUENCE</scope>
    <source>
        <strain evidence="2 4">CCMP2712</strain>
    </source>
</reference>
<organism evidence="2">
    <name type="scientific">Guillardia theta (strain CCMP2712)</name>
    <name type="common">Cryptophyte</name>
    <dbReference type="NCBI Taxonomy" id="905079"/>
    <lineage>
        <taxon>Eukaryota</taxon>
        <taxon>Cryptophyceae</taxon>
        <taxon>Pyrenomonadales</taxon>
        <taxon>Geminigeraceae</taxon>
        <taxon>Guillardia</taxon>
    </lineage>
</organism>
<dbReference type="KEGG" id="gtt:GUITHDRAFT_134705"/>
<feature type="region of interest" description="Disordered" evidence="1">
    <location>
        <begin position="91"/>
        <end position="164"/>
    </location>
</feature>
<evidence type="ECO:0000313" key="4">
    <source>
        <dbReference type="Proteomes" id="UP000011087"/>
    </source>
</evidence>
<protein>
    <submittedName>
        <fullName evidence="2 3">Uncharacterized protein</fullName>
    </submittedName>
</protein>
<reference evidence="3" key="3">
    <citation type="submission" date="2016-03" db="UniProtKB">
        <authorList>
            <consortium name="EnsemblProtists"/>
        </authorList>
    </citation>
    <scope>IDENTIFICATION</scope>
</reference>
<dbReference type="RefSeq" id="XP_005838181.1">
    <property type="nucleotide sequence ID" value="XM_005838124.1"/>
</dbReference>
<evidence type="ECO:0000313" key="3">
    <source>
        <dbReference type="EnsemblProtists" id="EKX51201"/>
    </source>
</evidence>
<dbReference type="AlphaFoldDB" id="L1JRK8"/>
<feature type="compositionally biased region" description="Low complexity" evidence="1">
    <location>
        <begin position="304"/>
        <end position="313"/>
    </location>
</feature>
<feature type="region of interest" description="Disordered" evidence="1">
    <location>
        <begin position="531"/>
        <end position="580"/>
    </location>
</feature>
<feature type="compositionally biased region" description="Basic and acidic residues" evidence="1">
    <location>
        <begin position="314"/>
        <end position="342"/>
    </location>
</feature>
<dbReference type="PaxDb" id="55529-EKX51201"/>
<dbReference type="GeneID" id="17307768"/>
<keyword evidence="4" id="KW-1185">Reference proteome</keyword>
<sequence>MSSAFKQSPAPSMESQPINAVRRYCVTVPPWVQPGTSFAACIDEFNTCVMIVCPQDVRAGNLIELSIPVNEASLREVRELQVCPEKKLDLTPSKASSSLSKGPDFQKVLQNPGPQPSNVPPMGCEFDPIPAEEAAEDQQRQEGQTTTAYKHGASLGTGQGRQDDKVDWGSRLFREAEQRSSSINPLLRSVAQTVDRKQESAASRYMEYSRSAFLTPPPQVVKPAETYRPLSGHQVPWSAPASRGAFEYDKPYARPTRAPLVWTDVLEDDPILTIDLNNTKKVVSSTPTAATHFIPQASMNENRANASSLAAASGKERASNRKSSDLEHDSASNRTKREESGRRSRRQRKNVNYGEDTYDSKVEYAIGLHEGRKKYDRSSELRMNQEFPQAYQSQLPSFSSPVSQTLPLQFGRLDDSLTDSVGGESLGDFFRREVSLCGIPHPDRTDLQEALTKEKMEAAGLGPRCTVEGTVVQVLGKGTSVSVRFLVHGGRAKEVRGRTFEGYLDLAEQVKPLKAIPPACTLASLTLLPQKPTSTATHKQPTKRPLAVPELSAPAAEQREEPVDDEAEESRRKMRKVESPPAALDINSLSMPLAVDPAIAKDDISVDSCGSQTAAKEETATSGKGEGCGAYFILSVREEWRSERGFRLFEVASEDWSTKSKDEETTSIELNVREWYCARELEPPEGFAKGEQRFLPKSKGHRKRTFPSGTWVSCEVSRHTQKFGSKSKTFIMIEDEEAKIDEAYNKLTTTG</sequence>
<dbReference type="HOGENOM" id="CLU_370667_0_0_1"/>